<dbReference type="PROSITE" id="PS50873">
    <property type="entry name" value="PEROXIDASE_4"/>
    <property type="match status" value="1"/>
</dbReference>
<dbReference type="SUPFAM" id="SSF48113">
    <property type="entry name" value="Heme-dependent peroxidases"/>
    <property type="match status" value="1"/>
</dbReference>
<feature type="binding site" description="axial binding residue" evidence="12">
    <location>
        <position position="241"/>
    </location>
    <ligand>
        <name>heme b</name>
        <dbReference type="ChEBI" id="CHEBI:60344"/>
    </ligand>
    <ligandPart>
        <name>Fe</name>
        <dbReference type="ChEBI" id="CHEBI:18248"/>
    </ligandPart>
</feature>
<feature type="active site" description="Proton acceptor" evidence="10">
    <location>
        <position position="79"/>
    </location>
</feature>
<gene>
    <name evidence="18" type="ORF">KI387_041313</name>
</gene>
<keyword evidence="3 15" id="KW-0349">Heme</keyword>
<keyword evidence="15" id="KW-0964">Secreted</keyword>
<feature type="site" description="Transition state stabilizer" evidence="13">
    <location>
        <position position="75"/>
    </location>
</feature>
<dbReference type="Gene3D" id="1.10.420.10">
    <property type="entry name" value="Peroxidase, domain 2"/>
    <property type="match status" value="1"/>
</dbReference>
<feature type="transmembrane region" description="Helical" evidence="16">
    <location>
        <begin position="201"/>
        <end position="219"/>
    </location>
</feature>
<comment type="similarity">
    <text evidence="15">Belongs to the peroxidase family. Classical plant (class III) peroxidase subfamily.</text>
</comment>
<dbReference type="GO" id="GO:0046872">
    <property type="term" value="F:metal ion binding"/>
    <property type="evidence" value="ECO:0007669"/>
    <property type="project" value="UniProtKB-UniRule"/>
</dbReference>
<comment type="function">
    <text evidence="15">Removal of H(2)O(2), oxidation of toxic reductants, biosynthesis and degradation of lignin, suberization, auxin catabolism, response to environmental stresses such as wounding, pathogen attack and oxidative stress.</text>
</comment>
<evidence type="ECO:0000256" key="9">
    <source>
        <dbReference type="ARBA" id="ARBA00023180"/>
    </source>
</evidence>
<evidence type="ECO:0000256" key="3">
    <source>
        <dbReference type="ARBA" id="ARBA00022617"/>
    </source>
</evidence>
<dbReference type="OMA" id="FFQSSCP"/>
<dbReference type="InterPro" id="IPR033905">
    <property type="entry name" value="Secretory_peroxidase"/>
</dbReference>
<evidence type="ECO:0000256" key="1">
    <source>
        <dbReference type="ARBA" id="ARBA00000189"/>
    </source>
</evidence>
<evidence type="ECO:0000256" key="10">
    <source>
        <dbReference type="PIRSR" id="PIRSR600823-1"/>
    </source>
</evidence>
<sequence>MEKFLLLLCLFCTLSISAVVASDENILSLNADPPLVNGLSWTFYKKTCPKLESIVKKRINHFLKEDITQAAGLLRLHFHDCFVQGCDASVLLDGSASGPGEQDAPPNLTLRPKAFQIIDDIKSRVDKACGLTVSCADITALAARDSVTGTGGPDFKVPLGRRDSLNFATRAATLANLPGPTSNASVLINALASKGLDATDLVALSGFFSIFLLPLLYNYSFFFLGRHSDEQVNVWRSTGGHTIGIGHCSSFSNRLYPTQDATLNKSYAKNLYGTCPTSSSDNTTVLDIRSPNAFDNKILRRSDEPTGPVHL</sequence>
<keyword evidence="15" id="KW-0376">Hydrogen peroxide</keyword>
<evidence type="ECO:0000256" key="2">
    <source>
        <dbReference type="ARBA" id="ARBA00022559"/>
    </source>
</evidence>
<dbReference type="Proteomes" id="UP000824469">
    <property type="component" value="Unassembled WGS sequence"/>
</dbReference>
<keyword evidence="4 12" id="KW-0479">Metal-binding</keyword>
<feature type="binding site" evidence="12">
    <location>
        <position position="295"/>
    </location>
    <ligand>
        <name>Ca(2+)</name>
        <dbReference type="ChEBI" id="CHEBI:29108"/>
        <label>2</label>
    </ligand>
</feature>
<evidence type="ECO:0000256" key="15">
    <source>
        <dbReference type="RuleBase" id="RU362060"/>
    </source>
</evidence>
<evidence type="ECO:0000256" key="13">
    <source>
        <dbReference type="PIRSR" id="PIRSR600823-4"/>
    </source>
</evidence>
<feature type="binding site" evidence="12">
    <location>
        <position position="242"/>
    </location>
    <ligand>
        <name>Ca(2+)</name>
        <dbReference type="ChEBI" id="CHEBI:29108"/>
        <label>2</label>
    </ligand>
</feature>
<keyword evidence="7 12" id="KW-0408">Iron</keyword>
<feature type="binding site" evidence="12">
    <location>
        <position position="89"/>
    </location>
    <ligand>
        <name>Ca(2+)</name>
        <dbReference type="ChEBI" id="CHEBI:29108"/>
        <label>1</label>
    </ligand>
</feature>
<keyword evidence="16" id="KW-0812">Transmembrane</keyword>
<keyword evidence="2 15" id="KW-0575">Peroxidase</keyword>
<dbReference type="EC" id="1.11.1.7" evidence="15"/>
<dbReference type="PRINTS" id="PR00458">
    <property type="entry name" value="PEROXIDASE"/>
</dbReference>
<evidence type="ECO:0000256" key="8">
    <source>
        <dbReference type="ARBA" id="ARBA00023157"/>
    </source>
</evidence>
<organism evidence="18 19">
    <name type="scientific">Taxus chinensis</name>
    <name type="common">Chinese yew</name>
    <name type="synonym">Taxus wallichiana var. chinensis</name>
    <dbReference type="NCBI Taxonomy" id="29808"/>
    <lineage>
        <taxon>Eukaryota</taxon>
        <taxon>Viridiplantae</taxon>
        <taxon>Streptophyta</taxon>
        <taxon>Embryophyta</taxon>
        <taxon>Tracheophyta</taxon>
        <taxon>Spermatophyta</taxon>
        <taxon>Pinopsida</taxon>
        <taxon>Pinidae</taxon>
        <taxon>Conifers II</taxon>
        <taxon>Cupressales</taxon>
        <taxon>Taxaceae</taxon>
        <taxon>Taxus</taxon>
    </lineage>
</organism>
<evidence type="ECO:0000256" key="7">
    <source>
        <dbReference type="ARBA" id="ARBA00023004"/>
    </source>
</evidence>
<feature type="domain" description="Plant heme peroxidase family profile" evidence="17">
    <location>
        <begin position="38"/>
        <end position="311"/>
    </location>
</feature>
<feature type="disulfide bond" evidence="14">
    <location>
        <begin position="248"/>
        <end position="275"/>
    </location>
</feature>
<feature type="binding site" evidence="11">
    <location>
        <position position="178"/>
    </location>
    <ligand>
        <name>substrate</name>
    </ligand>
</feature>
<keyword evidence="8 14" id="KW-1015">Disulfide bond</keyword>
<reference evidence="18 19" key="1">
    <citation type="journal article" date="2021" name="Nat. Plants">
        <title>The Taxus genome provides insights into paclitaxel biosynthesis.</title>
        <authorList>
            <person name="Xiong X."/>
            <person name="Gou J."/>
            <person name="Liao Q."/>
            <person name="Li Y."/>
            <person name="Zhou Q."/>
            <person name="Bi G."/>
            <person name="Li C."/>
            <person name="Du R."/>
            <person name="Wang X."/>
            <person name="Sun T."/>
            <person name="Guo L."/>
            <person name="Liang H."/>
            <person name="Lu P."/>
            <person name="Wu Y."/>
            <person name="Zhang Z."/>
            <person name="Ro D.K."/>
            <person name="Shang Y."/>
            <person name="Huang S."/>
            <person name="Yan J."/>
        </authorList>
    </citation>
    <scope>NUCLEOTIDE SEQUENCE [LARGE SCALE GENOMIC DNA]</scope>
    <source>
        <strain evidence="18">Ta-2019</strain>
    </source>
</reference>
<dbReference type="FunFam" id="1.10.520.10:FF:000009">
    <property type="entry name" value="Peroxidase"/>
    <property type="match status" value="1"/>
</dbReference>
<evidence type="ECO:0000256" key="12">
    <source>
        <dbReference type="PIRSR" id="PIRSR600823-3"/>
    </source>
</evidence>
<keyword evidence="9" id="KW-0325">Glycoprotein</keyword>
<dbReference type="EMBL" id="JAHRHJ020001087">
    <property type="protein sequence ID" value="KAH9293483.1"/>
    <property type="molecule type" value="Genomic_DNA"/>
</dbReference>
<evidence type="ECO:0000256" key="6">
    <source>
        <dbReference type="ARBA" id="ARBA00023002"/>
    </source>
</evidence>
<feature type="disulfide bond" evidence="14">
    <location>
        <begin position="48"/>
        <end position="129"/>
    </location>
</feature>
<dbReference type="InterPro" id="IPR010255">
    <property type="entry name" value="Haem_peroxidase_sf"/>
</dbReference>
<evidence type="ECO:0000256" key="4">
    <source>
        <dbReference type="ARBA" id="ARBA00022723"/>
    </source>
</evidence>
<dbReference type="PRINTS" id="PR00461">
    <property type="entry name" value="PLPEROXIDASE"/>
</dbReference>
<dbReference type="GO" id="GO:0005576">
    <property type="term" value="C:extracellular region"/>
    <property type="evidence" value="ECO:0007669"/>
    <property type="project" value="UniProtKB-SubCell"/>
</dbReference>
<comment type="cofactor">
    <cofactor evidence="12 15">
        <name>Ca(2+)</name>
        <dbReference type="ChEBI" id="CHEBI:29108"/>
    </cofactor>
    <text evidence="12 15">Binds 2 calcium ions per subunit.</text>
</comment>
<comment type="cofactor">
    <cofactor evidence="12 15">
        <name>heme b</name>
        <dbReference type="ChEBI" id="CHEBI:60344"/>
    </cofactor>
    <text evidence="12 15">Binds 1 heme b (iron(II)-protoporphyrin IX) group per subunit.</text>
</comment>
<evidence type="ECO:0000313" key="19">
    <source>
        <dbReference type="Proteomes" id="UP000824469"/>
    </source>
</evidence>
<keyword evidence="6 15" id="KW-0560">Oxidoreductase</keyword>
<dbReference type="GO" id="GO:0020037">
    <property type="term" value="F:heme binding"/>
    <property type="evidence" value="ECO:0007669"/>
    <property type="project" value="UniProtKB-UniRule"/>
</dbReference>
<feature type="signal peptide" evidence="15">
    <location>
        <begin position="1"/>
        <end position="21"/>
    </location>
</feature>
<evidence type="ECO:0000259" key="17">
    <source>
        <dbReference type="PROSITE" id="PS50873"/>
    </source>
</evidence>
<feature type="binding site" evidence="12">
    <location>
        <position position="80"/>
    </location>
    <ligand>
        <name>Ca(2+)</name>
        <dbReference type="ChEBI" id="CHEBI:29108"/>
        <label>1</label>
    </ligand>
</feature>
<feature type="binding site" evidence="12">
    <location>
        <position position="85"/>
    </location>
    <ligand>
        <name>Ca(2+)</name>
        <dbReference type="ChEBI" id="CHEBI:29108"/>
        <label>1</label>
    </ligand>
</feature>
<feature type="binding site" evidence="12">
    <location>
        <position position="87"/>
    </location>
    <ligand>
        <name>Ca(2+)</name>
        <dbReference type="ChEBI" id="CHEBI:29108"/>
        <label>1</label>
    </ligand>
</feature>
<feature type="chain" id="PRO_5041484072" description="Peroxidase" evidence="15">
    <location>
        <begin position="22"/>
        <end position="311"/>
    </location>
</feature>
<proteinExistence type="inferred from homology"/>
<keyword evidence="19" id="KW-1185">Reference proteome</keyword>
<dbReference type="GO" id="GO:0140825">
    <property type="term" value="F:lactoperoxidase activity"/>
    <property type="evidence" value="ECO:0007669"/>
    <property type="project" value="UniProtKB-EC"/>
</dbReference>
<dbReference type="GO" id="GO:0042744">
    <property type="term" value="P:hydrogen peroxide catabolic process"/>
    <property type="evidence" value="ECO:0007669"/>
    <property type="project" value="UniProtKB-KW"/>
</dbReference>
<dbReference type="Gene3D" id="1.10.520.10">
    <property type="match status" value="1"/>
</dbReference>
<comment type="catalytic activity">
    <reaction evidence="1 15">
        <text>2 a phenolic donor + H2O2 = 2 a phenolic radical donor + 2 H2O</text>
        <dbReference type="Rhea" id="RHEA:56136"/>
        <dbReference type="ChEBI" id="CHEBI:15377"/>
        <dbReference type="ChEBI" id="CHEBI:16240"/>
        <dbReference type="ChEBI" id="CHEBI:139520"/>
        <dbReference type="ChEBI" id="CHEBI:139521"/>
        <dbReference type="EC" id="1.11.1.7"/>
    </reaction>
</comment>
<dbReference type="AlphaFoldDB" id="A0AA38F8Q6"/>
<keyword evidence="5 12" id="KW-0106">Calcium</keyword>
<keyword evidence="15" id="KW-0732">Signal</keyword>
<feature type="binding site" evidence="12">
    <location>
        <position position="101"/>
    </location>
    <ligand>
        <name>Ca(2+)</name>
        <dbReference type="ChEBI" id="CHEBI:29108"/>
        <label>1</label>
    </ligand>
</feature>
<comment type="caution">
    <text evidence="18">The sequence shown here is derived from an EMBL/GenBank/DDBJ whole genome shotgun (WGS) entry which is preliminary data.</text>
</comment>
<evidence type="ECO:0000256" key="11">
    <source>
        <dbReference type="PIRSR" id="PIRSR600823-2"/>
    </source>
</evidence>
<feature type="disulfide bond" evidence="14">
    <location>
        <begin position="81"/>
        <end position="86"/>
    </location>
</feature>
<keyword evidence="16" id="KW-1133">Transmembrane helix</keyword>
<dbReference type="CDD" id="cd00693">
    <property type="entry name" value="secretory_peroxidase"/>
    <property type="match status" value="1"/>
</dbReference>
<feature type="binding site" evidence="12">
    <location>
        <position position="287"/>
    </location>
    <ligand>
        <name>Ca(2+)</name>
        <dbReference type="ChEBI" id="CHEBI:29108"/>
        <label>2</label>
    </ligand>
</feature>
<name>A0AA38F8Q6_TAXCH</name>
<comment type="subcellular location">
    <subcellularLocation>
        <location evidence="15">Secreted</location>
    </subcellularLocation>
</comment>
<evidence type="ECO:0000313" key="18">
    <source>
        <dbReference type="EMBL" id="KAH9293483.1"/>
    </source>
</evidence>
<accession>A0AA38F8Q6</accession>
<dbReference type="GO" id="GO:0006979">
    <property type="term" value="P:response to oxidative stress"/>
    <property type="evidence" value="ECO:0007669"/>
    <property type="project" value="UniProtKB-UniRule"/>
</dbReference>
<keyword evidence="16" id="KW-0472">Membrane</keyword>
<evidence type="ECO:0000256" key="16">
    <source>
        <dbReference type="SAM" id="Phobius"/>
    </source>
</evidence>
<dbReference type="InterPro" id="IPR002016">
    <property type="entry name" value="Haem_peroxidase"/>
</dbReference>
<evidence type="ECO:0000256" key="5">
    <source>
        <dbReference type="ARBA" id="ARBA00022837"/>
    </source>
</evidence>
<dbReference type="PROSITE" id="PS00436">
    <property type="entry name" value="PEROXIDASE_2"/>
    <property type="match status" value="1"/>
</dbReference>
<dbReference type="PANTHER" id="PTHR31235">
    <property type="entry name" value="PEROXIDASE 25-RELATED"/>
    <property type="match status" value="1"/>
</dbReference>
<dbReference type="InterPro" id="IPR000823">
    <property type="entry name" value="Peroxidase_pln"/>
</dbReference>
<protein>
    <recommendedName>
        <fullName evidence="15">Peroxidase</fullName>
        <ecNumber evidence="15">1.11.1.7</ecNumber>
    </recommendedName>
</protein>
<dbReference type="InterPro" id="IPR019794">
    <property type="entry name" value="Peroxidases_AS"/>
</dbReference>
<evidence type="ECO:0000256" key="14">
    <source>
        <dbReference type="PIRSR" id="PIRSR600823-5"/>
    </source>
</evidence>
<feature type="binding site" evidence="12">
    <location>
        <position position="83"/>
    </location>
    <ligand>
        <name>Ca(2+)</name>
        <dbReference type="ChEBI" id="CHEBI:29108"/>
        <label>1</label>
    </ligand>
</feature>
<dbReference type="Pfam" id="PF00141">
    <property type="entry name" value="peroxidase"/>
    <property type="match status" value="1"/>
</dbReference>